<evidence type="ECO:0000256" key="1">
    <source>
        <dbReference type="ARBA" id="ARBA00006914"/>
    </source>
</evidence>
<dbReference type="Pfam" id="PF00004">
    <property type="entry name" value="AAA"/>
    <property type="match status" value="2"/>
</dbReference>
<keyword evidence="3 5" id="KW-0067">ATP-binding</keyword>
<accession>A0ABY4E837</accession>
<keyword evidence="2" id="KW-0547">Nucleotide-binding</keyword>
<sequence length="713" mass="80976">MSESEKRVSDEIDVEDVEPIDPLSLLQQNQIDPATELLLQAWIWHMLLPLGGQLDFIGDHGFEDMNVANLLKAHLWFETEDEYEPIAARAQLKRHYMQWQQHIHWDGLYEKGVPNVLKANIAAWQELLGLNATESKILTFVILLYHHNVLNQAAQLMGELNSRQVVLALSVILQLPEADVREALGHQQTLFHTGLLKVDHSSEYPLRSKIDLMSGYFATWMCLECISPVELLKRHVHVAPNTELALDDFAHLGTLVPALRHYVPKVMSQQQAGCNILIYGVAGTGKTEFTRALAQELGLECIEVAWADDEGNPANREARMSALRAAQHIFAKQNILLLFDEVEDVFNTEQKDYQLNKAWLNRMLEQNAVPTVWITNRVDMMDRAALRRFDMVIEMKAPPRAKRREMIARLTKGFLNAAEVEQLAEHEDLVPAMLERAHKVTEQVAEVLSAAEQAVLYKQLLHSTLKAQGISSYLNRKNDYGALYDVAWINTHHDLQQLSQGLANHAVGSLCLYGPPGTGKSAYVKWLARQLGRPLLYKKGSDLLSKYVGESERLIAEAFEEAIRDDAILIFDEVDSFLQDRRQAHQSWEVTQVNEMLTQMEAFQGIFVATTNLMKHLDQAALRRFDFKIEFGFLRLEQRWQLFQAYCQHFGLACPHSLEYAVGKLHVLTPGDFAVVVKCSRITPIQSAEQFLQLLQAECALKEQGSKTALGFM</sequence>
<keyword evidence="6" id="KW-1185">Reference proteome</keyword>
<feature type="domain" description="AAA+ ATPase" evidence="4">
    <location>
        <begin position="506"/>
        <end position="635"/>
    </location>
</feature>
<dbReference type="Proteomes" id="UP000832034">
    <property type="component" value="Chromosome"/>
</dbReference>
<evidence type="ECO:0000313" key="6">
    <source>
        <dbReference type="Proteomes" id="UP000832034"/>
    </source>
</evidence>
<evidence type="ECO:0000313" key="5">
    <source>
        <dbReference type="EMBL" id="UOO91921.1"/>
    </source>
</evidence>
<reference evidence="5" key="2">
    <citation type="journal article" date="2022" name="Res Sq">
        <title>Evolution of multicellular longitudinally dividing oral cavity symbionts (Neisseriaceae).</title>
        <authorList>
            <person name="Nyongesa S."/>
            <person name="Weber P."/>
            <person name="Bernet E."/>
            <person name="Pullido F."/>
            <person name="Nieckarz M."/>
            <person name="Delaby M."/>
            <person name="Nieves C."/>
            <person name="Viehboeck T."/>
            <person name="Krause N."/>
            <person name="Rivera-Millot A."/>
            <person name="Nakamura A."/>
            <person name="Vischer N."/>
            <person name="VanNieuwenhze M."/>
            <person name="Brun Y."/>
            <person name="Cava F."/>
            <person name="Bulgheresi S."/>
            <person name="Veyrier F."/>
        </authorList>
    </citation>
    <scope>NUCLEOTIDE SEQUENCE</scope>
    <source>
        <strain evidence="5">SAG 1488-6</strain>
    </source>
</reference>
<gene>
    <name evidence="5" type="ORF">LVJ81_09790</name>
</gene>
<proteinExistence type="inferred from homology"/>
<dbReference type="InterPro" id="IPR003593">
    <property type="entry name" value="AAA+_ATPase"/>
</dbReference>
<dbReference type="EMBL" id="CP091512">
    <property type="protein sequence ID" value="UOO91921.1"/>
    <property type="molecule type" value="Genomic_DNA"/>
</dbReference>
<organism evidence="5 6">
    <name type="scientific">Vitreoscilla stercoraria</name>
    <dbReference type="NCBI Taxonomy" id="61"/>
    <lineage>
        <taxon>Bacteria</taxon>
        <taxon>Pseudomonadati</taxon>
        <taxon>Pseudomonadota</taxon>
        <taxon>Betaproteobacteria</taxon>
        <taxon>Neisseriales</taxon>
        <taxon>Neisseriaceae</taxon>
        <taxon>Vitreoscilla</taxon>
    </lineage>
</organism>
<evidence type="ECO:0000256" key="3">
    <source>
        <dbReference type="ARBA" id="ARBA00022840"/>
    </source>
</evidence>
<dbReference type="PANTHER" id="PTHR23073">
    <property type="entry name" value="26S PROTEASOME REGULATORY SUBUNIT"/>
    <property type="match status" value="1"/>
</dbReference>
<dbReference type="RefSeq" id="WP_019957336.1">
    <property type="nucleotide sequence ID" value="NZ_CP091512.1"/>
</dbReference>
<evidence type="ECO:0000256" key="2">
    <source>
        <dbReference type="ARBA" id="ARBA00022741"/>
    </source>
</evidence>
<dbReference type="InterPro" id="IPR050221">
    <property type="entry name" value="26S_Proteasome_ATPase"/>
</dbReference>
<evidence type="ECO:0000259" key="4">
    <source>
        <dbReference type="SMART" id="SM00382"/>
    </source>
</evidence>
<comment type="similarity">
    <text evidence="1">Belongs to the AAA ATPase family.</text>
</comment>
<dbReference type="CDD" id="cd19481">
    <property type="entry name" value="RecA-like_protease"/>
    <property type="match status" value="1"/>
</dbReference>
<dbReference type="GO" id="GO:0005524">
    <property type="term" value="F:ATP binding"/>
    <property type="evidence" value="ECO:0007669"/>
    <property type="project" value="UniProtKB-KW"/>
</dbReference>
<dbReference type="SUPFAM" id="SSF52540">
    <property type="entry name" value="P-loop containing nucleoside triphosphate hydrolases"/>
    <property type="match status" value="2"/>
</dbReference>
<protein>
    <submittedName>
        <fullName evidence="5">ATP-binding protein</fullName>
    </submittedName>
</protein>
<feature type="domain" description="AAA+ ATPase" evidence="4">
    <location>
        <begin position="272"/>
        <end position="399"/>
    </location>
</feature>
<dbReference type="SMART" id="SM00382">
    <property type="entry name" value="AAA"/>
    <property type="match status" value="2"/>
</dbReference>
<dbReference type="Gene3D" id="3.40.50.300">
    <property type="entry name" value="P-loop containing nucleotide triphosphate hydrolases"/>
    <property type="match status" value="2"/>
</dbReference>
<reference evidence="5" key="1">
    <citation type="submission" date="2021-12" db="EMBL/GenBank/DDBJ databases">
        <authorList>
            <person name="Veyrier F.J."/>
        </authorList>
    </citation>
    <scope>NUCLEOTIDE SEQUENCE</scope>
    <source>
        <strain evidence="5">SAG 1488-6</strain>
    </source>
</reference>
<dbReference type="InterPro" id="IPR003959">
    <property type="entry name" value="ATPase_AAA_core"/>
</dbReference>
<dbReference type="InterPro" id="IPR027417">
    <property type="entry name" value="P-loop_NTPase"/>
</dbReference>
<name>A0ABY4E837_VITST</name>